<feature type="transmembrane region" description="Helical" evidence="1">
    <location>
        <begin position="255"/>
        <end position="279"/>
    </location>
</feature>
<keyword evidence="1" id="KW-0472">Membrane</keyword>
<feature type="transmembrane region" description="Helical" evidence="1">
    <location>
        <begin position="291"/>
        <end position="313"/>
    </location>
</feature>
<protein>
    <submittedName>
        <fullName evidence="2">Mg2+ transporter protein, CorA-like/Zinc transport protein ZntB</fullName>
    </submittedName>
</protein>
<keyword evidence="3" id="KW-1185">Reference proteome</keyword>
<dbReference type="Proteomes" id="UP001628179">
    <property type="component" value="Unassembled WGS sequence"/>
</dbReference>
<gene>
    <name evidence="2" type="ORF">MFIFM68171_04817</name>
</gene>
<reference evidence="2 3" key="1">
    <citation type="submission" date="2024-09" db="EMBL/GenBank/DDBJ databases">
        <title>Itraconazole resistance in Madurella fahalii resulting from another homologue of gene encoding cytochrome P450 14-alpha sterol demethylase (CYP51).</title>
        <authorList>
            <person name="Yoshioka I."/>
            <person name="Fahal A.H."/>
            <person name="Kaneko S."/>
            <person name="Yaguchi T."/>
        </authorList>
    </citation>
    <scope>NUCLEOTIDE SEQUENCE [LARGE SCALE GENOMIC DNA]</scope>
    <source>
        <strain evidence="2 3">IFM 68171</strain>
    </source>
</reference>
<sequence>MLRVQRSITRTIARRVAYFSSIRRKLQDDHSRLEITYTARTSAAFPDDIAFSSRYITTNNTSYAVFYGCNERQTRDIVTSLRSAPNGVDHPLLCVGIFTELERKRLVNLAEDLVDKFTVNSDTLENQSWNLNTLEMQESLAICVRSRSLMDQIRSVKRQLTRALDEVALLGQEEWLSAPAIDMGMLVKQKIVDTLDEFEDKIDECNMMAENLSLAMQTGWSQIAREDSIVNTQLAKANTTIAMESQIENSQMRSIAVLGMVYLPLSCVGSIFSTTIFNWRPSDGEPVISNYIWILLVISAGLTGLTLLAWHLTTKREKTKQDKRSKSFEIELDRIA</sequence>
<dbReference type="RefSeq" id="XP_070916338.1">
    <property type="nucleotide sequence ID" value="XM_071060237.1"/>
</dbReference>
<evidence type="ECO:0000313" key="2">
    <source>
        <dbReference type="EMBL" id="GAB1314607.1"/>
    </source>
</evidence>
<evidence type="ECO:0000313" key="3">
    <source>
        <dbReference type="Proteomes" id="UP001628179"/>
    </source>
</evidence>
<accession>A0ABQ0GA31</accession>
<keyword evidence="1" id="KW-1133">Transmembrane helix</keyword>
<dbReference type="Gene3D" id="1.20.58.340">
    <property type="entry name" value="Magnesium transport protein CorA, transmembrane region"/>
    <property type="match status" value="1"/>
</dbReference>
<organism evidence="2 3">
    <name type="scientific">Madurella fahalii</name>
    <dbReference type="NCBI Taxonomy" id="1157608"/>
    <lineage>
        <taxon>Eukaryota</taxon>
        <taxon>Fungi</taxon>
        <taxon>Dikarya</taxon>
        <taxon>Ascomycota</taxon>
        <taxon>Pezizomycotina</taxon>
        <taxon>Sordariomycetes</taxon>
        <taxon>Sordariomycetidae</taxon>
        <taxon>Sordariales</taxon>
        <taxon>Sordariales incertae sedis</taxon>
        <taxon>Madurella</taxon>
    </lineage>
</organism>
<name>A0ABQ0GA31_9PEZI</name>
<proteinExistence type="predicted"/>
<comment type="caution">
    <text evidence="2">The sequence shown here is derived from an EMBL/GenBank/DDBJ whole genome shotgun (WGS) entry which is preliminary data.</text>
</comment>
<dbReference type="EMBL" id="BAAFSV010000002">
    <property type="protein sequence ID" value="GAB1314607.1"/>
    <property type="molecule type" value="Genomic_DNA"/>
</dbReference>
<keyword evidence="1" id="KW-0812">Transmembrane</keyword>
<dbReference type="GeneID" id="98175560"/>
<evidence type="ECO:0000256" key="1">
    <source>
        <dbReference type="SAM" id="Phobius"/>
    </source>
</evidence>